<proteinExistence type="predicted"/>
<organism evidence="1 2">
    <name type="scientific">Pedobacter caeni</name>
    <dbReference type="NCBI Taxonomy" id="288992"/>
    <lineage>
        <taxon>Bacteria</taxon>
        <taxon>Pseudomonadati</taxon>
        <taxon>Bacteroidota</taxon>
        <taxon>Sphingobacteriia</taxon>
        <taxon>Sphingobacteriales</taxon>
        <taxon>Sphingobacteriaceae</taxon>
        <taxon>Pedobacter</taxon>
    </lineage>
</organism>
<reference evidence="2" key="1">
    <citation type="submission" date="2016-11" db="EMBL/GenBank/DDBJ databases">
        <authorList>
            <person name="Varghese N."/>
            <person name="Submissions S."/>
        </authorList>
    </citation>
    <scope>NUCLEOTIDE SEQUENCE [LARGE SCALE GENOMIC DNA]</scope>
    <source>
        <strain evidence="2">DSM 16990</strain>
    </source>
</reference>
<dbReference type="EMBL" id="FQUQ01000006">
    <property type="protein sequence ID" value="SHG55588.1"/>
    <property type="molecule type" value="Genomic_DNA"/>
</dbReference>
<protein>
    <submittedName>
        <fullName evidence="1">Uncharacterized protein</fullName>
    </submittedName>
</protein>
<evidence type="ECO:0000313" key="2">
    <source>
        <dbReference type="Proteomes" id="UP000184287"/>
    </source>
</evidence>
<name>A0A1M5KS51_9SPHI</name>
<dbReference type="Proteomes" id="UP000184287">
    <property type="component" value="Unassembled WGS sequence"/>
</dbReference>
<dbReference type="AlphaFoldDB" id="A0A1M5KS51"/>
<keyword evidence="2" id="KW-1185">Reference proteome</keyword>
<evidence type="ECO:0000313" key="1">
    <source>
        <dbReference type="EMBL" id="SHG55588.1"/>
    </source>
</evidence>
<dbReference type="STRING" id="288992.SAMN04488522_10670"/>
<gene>
    <name evidence="1" type="ORF">SAMN04488522_10670</name>
</gene>
<accession>A0A1M5KS51</accession>
<sequence>MVITAYLNKYYKFHRFYLNTKKECYLRIIKRTLNNLEPNENRLTFYKNEKKNI</sequence>